<reference evidence="2 3" key="1">
    <citation type="submission" date="2019-10" db="EMBL/GenBank/DDBJ databases">
        <title>Georgenia wutianyii sp. nov. and Georgenia yuyongxinii sp. nov. isolated from plateau pika (Ochotona curzoniae) in the Qinghai-Tibet plateau of China.</title>
        <authorList>
            <person name="Tian Z."/>
        </authorList>
    </citation>
    <scope>NUCLEOTIDE SEQUENCE [LARGE SCALE GENOMIC DNA]</scope>
    <source>
        <strain evidence="2 3">JCM 15130</strain>
    </source>
</reference>
<dbReference type="RefSeq" id="WP_152232682.1">
    <property type="nucleotide sequence ID" value="NZ_BAAAOT010000015.1"/>
</dbReference>
<dbReference type="Gene3D" id="3.40.50.1440">
    <property type="entry name" value="Tubulin/FtsZ, GTPase domain"/>
    <property type="match status" value="1"/>
</dbReference>
<evidence type="ECO:0000256" key="1">
    <source>
        <dbReference type="SAM" id="MobiDB-lite"/>
    </source>
</evidence>
<name>A0A7J9UZ47_9MICO</name>
<evidence type="ECO:0008006" key="4">
    <source>
        <dbReference type="Google" id="ProtNLM"/>
    </source>
</evidence>
<gene>
    <name evidence="2" type="ORF">GB882_14660</name>
</gene>
<evidence type="ECO:0000313" key="2">
    <source>
        <dbReference type="EMBL" id="MPV89915.1"/>
    </source>
</evidence>
<dbReference type="EMBL" id="WHPD01003166">
    <property type="protein sequence ID" value="MPV89915.1"/>
    <property type="molecule type" value="Genomic_DNA"/>
</dbReference>
<dbReference type="InterPro" id="IPR036525">
    <property type="entry name" value="Tubulin/FtsZ_GTPase_sf"/>
</dbReference>
<keyword evidence="3" id="KW-1185">Reference proteome</keyword>
<sequence>MLRPFLMIGVGGSGGKTLRVVRDELLRRMEQLGWEGDLPAAWQLLHLDVPTQADGNDPDLPAQLPPGGYRGLVKAGLTYRHIDAALAGTGRTPAGDAMGTWRPDPDKVNIPASKGAGQYRALGRVITLASLQDLREAVGAARRALTGAEVAGELQRATRLLGGAPAAAAPDPVVLVICSVAGGTGAGAVIDVCDAVRALGEPWASESIGLLYAPDVFDYLPEEHRRGVRPNSLATLGELLGGYWNTEGPGEETSALLAAHGIQLGAVNRLGPRYPFLVGNRNEQVSYGTQNAVYRAIGRSVASWVTSATLQERLTATVQGNWSATAQAVTDHLPIHAAGTETPFTALGSARVGLGRDRFRDYAAEHLARAAVERVLRRHEELRLPNDERIPRRLVADVAQDVFGAFLAASGLDERGDGAHDILDGLRPENQAGLARALADTLHRRVAEGVGERGLSAVEVRHRILTETAAREPAFRDELRLARHARGRDWVGGMQRRLTDHTARFLAVHGGPVTAAVLGMLATELGRVREELREAAARHQRWALGREQAVAQEVDRGGATLTGASPAILAGVRRAVDVLISQDEAELREMAAALLPDLVDNLLEPLHAAVERGTAALAQEEVAPVDGRPSPIALWPVGDAVPERLRPAPNEFLLEPTTAYPRILADLVTRTVEAAGPGDARRTAVTQVVLDADDVTAGAQHLLHQRTGWVPREDALRTGVLTPPSRAAFDLDVSGAALLGRARRWLRREGTAVGRYLGEGLRDHLDPDRAEPADHARRLAAFEGALISALDASAPLVKINPGVLVQVHDVHSASHVLSFSEIPLPERSPGREIVRRVLQSRGQWSADVAAALGEGTEAAIDVFSVLATPYEPVAFDSLMKPIASEWGARSTTPDTRAEFWRWRRARSLTEALPISPAIRRAMVRGWFTARILDQIRLAPLTAQIWVPDQVGGGGSFRGFPDPLLTTDVVHSREMLPVVLQSILLALVEVNTRASREPLAPYLRLRELGRSGLGGGYEAYENPATELRDWIVGGPGAAYDGVRGTRARAGALTGGAPEAGVPTPGPEPSASAGAAATSPAEAPADAGPTGMESRQGQVEAQLDRLHANYARHFAAVEARTDPFDVPLSYDLRLDILAALTDLRRAVGHIEDDTEDRW</sequence>
<dbReference type="AlphaFoldDB" id="A0A7J9UZ47"/>
<accession>A0A7J9UZ47</accession>
<feature type="compositionally biased region" description="Low complexity" evidence="1">
    <location>
        <begin position="1067"/>
        <end position="1083"/>
    </location>
</feature>
<feature type="non-terminal residue" evidence="2">
    <location>
        <position position="1"/>
    </location>
</feature>
<protein>
    <recommendedName>
        <fullName evidence="4">Tubulin-like protein</fullName>
    </recommendedName>
</protein>
<dbReference type="OrthoDB" id="4795870at2"/>
<evidence type="ECO:0000313" key="3">
    <source>
        <dbReference type="Proteomes" id="UP000429644"/>
    </source>
</evidence>
<feature type="region of interest" description="Disordered" evidence="1">
    <location>
        <begin position="1049"/>
        <end position="1092"/>
    </location>
</feature>
<dbReference type="Pfam" id="PF13809">
    <property type="entry name" value="Tubulin_2"/>
    <property type="match status" value="1"/>
</dbReference>
<dbReference type="Proteomes" id="UP000429644">
    <property type="component" value="Unassembled WGS sequence"/>
</dbReference>
<proteinExistence type="predicted"/>
<organism evidence="2 3">
    <name type="scientific">Georgenia ruanii</name>
    <dbReference type="NCBI Taxonomy" id="348442"/>
    <lineage>
        <taxon>Bacteria</taxon>
        <taxon>Bacillati</taxon>
        <taxon>Actinomycetota</taxon>
        <taxon>Actinomycetes</taxon>
        <taxon>Micrococcales</taxon>
        <taxon>Bogoriellaceae</taxon>
        <taxon>Georgenia</taxon>
    </lineage>
</organism>
<dbReference type="InterPro" id="IPR025904">
    <property type="entry name" value="Tubulin-like"/>
</dbReference>
<comment type="caution">
    <text evidence="2">The sequence shown here is derived from an EMBL/GenBank/DDBJ whole genome shotgun (WGS) entry which is preliminary data.</text>
</comment>